<feature type="signal peptide" evidence="2">
    <location>
        <begin position="1"/>
        <end position="23"/>
    </location>
</feature>
<feature type="region of interest" description="Disordered" evidence="1">
    <location>
        <begin position="312"/>
        <end position="420"/>
    </location>
</feature>
<dbReference type="Proteomes" id="UP001493487">
    <property type="component" value="Unassembled WGS sequence"/>
</dbReference>
<feature type="domain" description="FecR protein" evidence="3">
    <location>
        <begin position="66"/>
        <end position="170"/>
    </location>
</feature>
<dbReference type="InterPro" id="IPR006860">
    <property type="entry name" value="FecR"/>
</dbReference>
<feature type="chain" id="PRO_5046474795" evidence="2">
    <location>
        <begin position="24"/>
        <end position="993"/>
    </location>
</feature>
<dbReference type="Pfam" id="PF12733">
    <property type="entry name" value="Cadherin-like"/>
    <property type="match status" value="1"/>
</dbReference>
<evidence type="ECO:0000259" key="4">
    <source>
        <dbReference type="Pfam" id="PF12733"/>
    </source>
</evidence>
<feature type="compositionally biased region" description="Low complexity" evidence="1">
    <location>
        <begin position="392"/>
        <end position="420"/>
    </location>
</feature>
<accession>A0ABV1KPD1</accession>
<evidence type="ECO:0000256" key="2">
    <source>
        <dbReference type="SAM" id="SignalP"/>
    </source>
</evidence>
<dbReference type="Pfam" id="PF04773">
    <property type="entry name" value="FecR"/>
    <property type="match status" value="1"/>
</dbReference>
<feature type="domain" description="Cadherin-like beta-sandwich-like" evidence="4">
    <location>
        <begin position="445"/>
        <end position="523"/>
    </location>
</feature>
<reference evidence="5 6" key="1">
    <citation type="journal article" date="2023" name="Genome Announc.">
        <title>Pan-Genome Analyses of the Genus Cohnella and Proposal of the Novel Species Cohnella silvisoli sp. nov., Isolated from Forest Soil.</title>
        <authorList>
            <person name="Wang C."/>
            <person name="Mao L."/>
            <person name="Bao G."/>
            <person name="Zhu H."/>
        </authorList>
    </citation>
    <scope>NUCLEOTIDE SEQUENCE [LARGE SCALE GENOMIC DNA]</scope>
    <source>
        <strain evidence="5 6">NL03-T5-1</strain>
    </source>
</reference>
<proteinExistence type="predicted"/>
<name>A0ABV1KPD1_9BACL</name>
<keyword evidence="2" id="KW-0732">Signal</keyword>
<evidence type="ECO:0000313" key="6">
    <source>
        <dbReference type="Proteomes" id="UP001493487"/>
    </source>
</evidence>
<keyword evidence="6" id="KW-1185">Reference proteome</keyword>
<evidence type="ECO:0000259" key="3">
    <source>
        <dbReference type="Pfam" id="PF04773"/>
    </source>
</evidence>
<dbReference type="EMBL" id="JASKHM010000002">
    <property type="protein sequence ID" value="MEQ4481872.1"/>
    <property type="molecule type" value="Genomic_DNA"/>
</dbReference>
<dbReference type="CDD" id="cd22249">
    <property type="entry name" value="UDM1_RNF168_RNF169-like"/>
    <property type="match status" value="1"/>
</dbReference>
<dbReference type="PANTHER" id="PTHR38731">
    <property type="entry name" value="LIPL45-RELATED LIPOPROTEIN-RELATED"/>
    <property type="match status" value="1"/>
</dbReference>
<protein>
    <submittedName>
        <fullName evidence="5">Cadherin-like beta sandwich domain-containing protein</fullName>
    </submittedName>
</protein>
<gene>
    <name evidence="5" type="ORF">QJS35_05620</name>
</gene>
<evidence type="ECO:0000313" key="5">
    <source>
        <dbReference type="EMBL" id="MEQ4481872.1"/>
    </source>
</evidence>
<dbReference type="RefSeq" id="WP_232189362.1">
    <property type="nucleotide sequence ID" value="NZ_JAIOAP010000019.1"/>
</dbReference>
<feature type="compositionally biased region" description="Basic and acidic residues" evidence="1">
    <location>
        <begin position="312"/>
        <end position="391"/>
    </location>
</feature>
<evidence type="ECO:0000256" key="1">
    <source>
        <dbReference type="SAM" id="MobiDB-lite"/>
    </source>
</evidence>
<dbReference type="PANTHER" id="PTHR38731:SF1">
    <property type="entry name" value="FECR PROTEIN DOMAIN-CONTAINING PROTEIN"/>
    <property type="match status" value="1"/>
</dbReference>
<organism evidence="5 6">
    <name type="scientific">Cohnella silvisoli</name>
    <dbReference type="NCBI Taxonomy" id="2873699"/>
    <lineage>
        <taxon>Bacteria</taxon>
        <taxon>Bacillati</taxon>
        <taxon>Bacillota</taxon>
        <taxon>Bacilli</taxon>
        <taxon>Bacillales</taxon>
        <taxon>Paenibacillaceae</taxon>
        <taxon>Cohnella</taxon>
    </lineage>
</organism>
<dbReference type="InterPro" id="IPR025883">
    <property type="entry name" value="Cadherin-like_domain"/>
</dbReference>
<sequence>MRKLTIHLLAMLLVALPLLGVFANDTSAASSRVAVIKEMKGTVKVKKSGGSKEFTAFAKMSLNEGDVLAVGAGGSAVLQFSNGTSEDDKMTVSSNTTLTFSKLSNSKGTTTKVSMFNGSAWVDVKSITNKDDEFNLETPTAVMGVRGTHLLVSVDPVSGATRLTVAAGVVTTKSTTPGDEPKNVLPTQYALATKDDKGNSDITIAQVDLELLMKQSDRNIISAIVQATLDIEAENITKSKEYENIDQKASDENYKKNVSNIVGALITQALESKVIDQQRLNELVAQVKAATGVDIDISKKTLTLTDEEKALQEKQKQKDKEALDQAKKQKEDEKNKRDKELQDKLDAARKKKEEENRKALEEKNKKAEEEYKKALSDEQRKKYEEDKKKIENTPTQPTQPTQSTSQTSSTGSSSGSLSSNANLSSLTLKALPQESGSPIDVNLAHPTTNLYTANVAQNVAFVKVTPTVEESHATVKVNGTIVSSGSSSMSLPLGDAGTTTTINVVVTAENGTIKQYTIVVTREFYGVKYNDVKQNSKIMEFDRTNPNPELTVPINNFYIEISPKLADDLNISSIIANDTSISLDISTGFYLIPLDLEENYIDIDTIASSGPTLTNNSIVLTEGSHYHLVVTRESAPYGITYWSTTGYKIENAEFSQNLGWDPIAPNVFTSTVGDDLNIDSIYVKLNVIDDVDSVEISYNAATESKTVLLSSNNVFDFIGTVDDLPHDKIVVFELTMKNQDETVGMPQTFILLNGVIDEITESSFLLSDESGNTVPYELSDDNTEMKYFLAKVEADISKITIEKSADGLYVPTLATYANGGAEPVYAIDGKIHVPLQKGINLIFVNMSNGQLAVPILIYRDIVSDEIAKIDSTITNCVEGESEPTTETFPLYWLFVSNTPDNIDTYVPIPLNYNSDSSSKITIAVTHTSQEVTLSVEDQYFLVGEDIEGGIKYTFSFDDLFDEITEGYGSSIPLILKIGDVERRFLILNDYGPA</sequence>
<dbReference type="Gene3D" id="2.60.120.1440">
    <property type="match status" value="1"/>
</dbReference>
<comment type="caution">
    <text evidence="5">The sequence shown here is derived from an EMBL/GenBank/DDBJ whole genome shotgun (WGS) entry which is preliminary data.</text>
</comment>